<reference evidence="3" key="1">
    <citation type="submission" date="2020-12" db="UniProtKB">
        <authorList>
            <consortium name="WormBaseParasite"/>
        </authorList>
    </citation>
    <scope>IDENTIFICATION</scope>
    <source>
        <strain evidence="3">MHco3</strain>
    </source>
</reference>
<dbReference type="WBParaSite" id="HCON_00108128-00001">
    <property type="protein sequence ID" value="HCON_00108128-00001"/>
    <property type="gene ID" value="HCON_00108128"/>
</dbReference>
<accession>A0A7I4YLX3</accession>
<keyword evidence="2" id="KW-1185">Reference proteome</keyword>
<organism evidence="2 3">
    <name type="scientific">Haemonchus contortus</name>
    <name type="common">Barber pole worm</name>
    <dbReference type="NCBI Taxonomy" id="6289"/>
    <lineage>
        <taxon>Eukaryota</taxon>
        <taxon>Metazoa</taxon>
        <taxon>Ecdysozoa</taxon>
        <taxon>Nematoda</taxon>
        <taxon>Chromadorea</taxon>
        <taxon>Rhabditida</taxon>
        <taxon>Rhabditina</taxon>
        <taxon>Rhabditomorpha</taxon>
        <taxon>Strongyloidea</taxon>
        <taxon>Trichostrongylidae</taxon>
        <taxon>Haemonchus</taxon>
    </lineage>
</organism>
<dbReference type="Proteomes" id="UP000025227">
    <property type="component" value="Unplaced"/>
</dbReference>
<keyword evidence="1" id="KW-0732">Signal</keyword>
<dbReference type="AlphaFoldDB" id="A0A7I4YLX3"/>
<name>A0A7I4YLX3_HAECO</name>
<feature type="signal peptide" evidence="1">
    <location>
        <begin position="1"/>
        <end position="16"/>
    </location>
</feature>
<evidence type="ECO:0000313" key="2">
    <source>
        <dbReference type="Proteomes" id="UP000025227"/>
    </source>
</evidence>
<evidence type="ECO:0000256" key="1">
    <source>
        <dbReference type="SAM" id="SignalP"/>
    </source>
</evidence>
<evidence type="ECO:0000313" key="3">
    <source>
        <dbReference type="WBParaSite" id="HCON_00108128-00001"/>
    </source>
</evidence>
<proteinExistence type="predicted"/>
<sequence length="101" mass="11516">MKFFIFILIVAASVHCHIPRPLDLGPETGWCIGSKETGGMCYNAFTGKTVYYGKGTDFWGQARNLLEVLKEFFSYTRFYLGPSHLDACSTSYRFEVKMHSK</sequence>
<protein>
    <submittedName>
        <fullName evidence="3">Secreted protein</fullName>
    </submittedName>
</protein>
<feature type="chain" id="PRO_5029736763" evidence="1">
    <location>
        <begin position="17"/>
        <end position="101"/>
    </location>
</feature>